<dbReference type="Proteomes" id="UP001143981">
    <property type="component" value="Unassembled WGS sequence"/>
</dbReference>
<protein>
    <recommendedName>
        <fullName evidence="11">Coatomer subunit gamma</fullName>
    </recommendedName>
</protein>
<comment type="subunit">
    <text evidence="11">Oligomeric complex.</text>
</comment>
<gene>
    <name evidence="16" type="primary">SEC21</name>
    <name evidence="16" type="ORF">LPJ61_001294</name>
</gene>
<dbReference type="FunFam" id="2.60.40.1480:FF:000001">
    <property type="entry name" value="Coatomer subunit gamma"/>
    <property type="match status" value="1"/>
</dbReference>
<dbReference type="Gene3D" id="2.60.40.1480">
    <property type="entry name" value="Coatomer, gamma subunit, appendage domain"/>
    <property type="match status" value="1"/>
</dbReference>
<feature type="domain" description="Coatomer subunit gamma C-terminal" evidence="15">
    <location>
        <begin position="919"/>
        <end position="1032"/>
    </location>
</feature>
<dbReference type="InterPro" id="IPR016024">
    <property type="entry name" value="ARM-type_fold"/>
</dbReference>
<proteinExistence type="inferred from homology"/>
<dbReference type="Pfam" id="PF01602">
    <property type="entry name" value="Adaptin_N"/>
    <property type="match status" value="1"/>
</dbReference>
<keyword evidence="17" id="KW-1185">Reference proteome</keyword>
<evidence type="ECO:0000256" key="6">
    <source>
        <dbReference type="ARBA" id="ARBA00022892"/>
    </source>
</evidence>
<dbReference type="InterPro" id="IPR017106">
    <property type="entry name" value="Coatomer_gsu"/>
</dbReference>
<dbReference type="InterPro" id="IPR002553">
    <property type="entry name" value="Clathrin/coatomer_adapt-like_N"/>
</dbReference>
<dbReference type="PANTHER" id="PTHR10261:SF0">
    <property type="entry name" value="COATOMER SUBUNIT GAMMA-2"/>
    <property type="match status" value="1"/>
</dbReference>
<evidence type="ECO:0000313" key="17">
    <source>
        <dbReference type="Proteomes" id="UP001143981"/>
    </source>
</evidence>
<dbReference type="Pfam" id="PF16381">
    <property type="entry name" value="Coatomer_g_Cpla"/>
    <property type="match status" value="1"/>
</dbReference>
<dbReference type="InterPro" id="IPR012295">
    <property type="entry name" value="TBP_dom_sf"/>
</dbReference>
<dbReference type="SUPFAM" id="SSF49348">
    <property type="entry name" value="Clathrin adaptor appendage domain"/>
    <property type="match status" value="1"/>
</dbReference>
<evidence type="ECO:0000313" key="16">
    <source>
        <dbReference type="EMBL" id="KAJ1733985.1"/>
    </source>
</evidence>
<dbReference type="GO" id="GO:0006888">
    <property type="term" value="P:endoplasmic reticulum to Golgi vesicle-mediated transport"/>
    <property type="evidence" value="ECO:0007669"/>
    <property type="project" value="TreeGrafter"/>
</dbReference>
<evidence type="ECO:0000256" key="3">
    <source>
        <dbReference type="ARBA" id="ARBA00022448"/>
    </source>
</evidence>
<dbReference type="GO" id="GO:0006886">
    <property type="term" value="P:intracellular protein transport"/>
    <property type="evidence" value="ECO:0007669"/>
    <property type="project" value="InterPro"/>
</dbReference>
<keyword evidence="6 11" id="KW-0931">ER-Golgi transport</keyword>
<feature type="region of interest" description="Disordered" evidence="12">
    <location>
        <begin position="726"/>
        <end position="748"/>
    </location>
</feature>
<dbReference type="InterPro" id="IPR011989">
    <property type="entry name" value="ARM-like"/>
</dbReference>
<evidence type="ECO:0000259" key="13">
    <source>
        <dbReference type="Pfam" id="PF01602"/>
    </source>
</evidence>
<dbReference type="GO" id="GO:0005793">
    <property type="term" value="C:endoplasmic reticulum-Golgi intermediate compartment"/>
    <property type="evidence" value="ECO:0007669"/>
    <property type="project" value="TreeGrafter"/>
</dbReference>
<comment type="similarity">
    <text evidence="2 11">Belongs to the COPG family.</text>
</comment>
<dbReference type="InterPro" id="IPR032154">
    <property type="entry name" value="Coatomer_g_Cpla"/>
</dbReference>
<keyword evidence="4 11" id="KW-0963">Cytoplasm</keyword>
<dbReference type="Gene3D" id="3.30.310.10">
    <property type="entry name" value="TATA-Binding Protein"/>
    <property type="match status" value="1"/>
</dbReference>
<dbReference type="OrthoDB" id="1074925at2759"/>
<dbReference type="GO" id="GO:0000139">
    <property type="term" value="C:Golgi membrane"/>
    <property type="evidence" value="ECO:0007669"/>
    <property type="project" value="UniProtKB-SubCell"/>
</dbReference>
<dbReference type="InterPro" id="IPR037067">
    <property type="entry name" value="Coatomer_gsu_app_sf"/>
</dbReference>
<keyword evidence="8 11" id="KW-0333">Golgi apparatus</keyword>
<evidence type="ECO:0000256" key="5">
    <source>
        <dbReference type="ARBA" id="ARBA00022737"/>
    </source>
</evidence>
<evidence type="ECO:0000256" key="7">
    <source>
        <dbReference type="ARBA" id="ARBA00022927"/>
    </source>
</evidence>
<dbReference type="GO" id="GO:0030126">
    <property type="term" value="C:COPI vesicle coat"/>
    <property type="evidence" value="ECO:0007669"/>
    <property type="project" value="InterPro"/>
</dbReference>
<dbReference type="InterPro" id="IPR013041">
    <property type="entry name" value="Clathrin_app_Ig-like_sf"/>
</dbReference>
<dbReference type="Pfam" id="PF08752">
    <property type="entry name" value="COP-gamma_platf"/>
    <property type="match status" value="1"/>
</dbReference>
<evidence type="ECO:0000256" key="4">
    <source>
        <dbReference type="ARBA" id="ARBA00022490"/>
    </source>
</evidence>
<comment type="subcellular location">
    <subcellularLocation>
        <location evidence="11">Cytoplasm</location>
    </subcellularLocation>
    <subcellularLocation>
        <location evidence="1 11">Golgi apparatus membrane</location>
        <topology evidence="1 11">Peripheral membrane protein</topology>
        <orientation evidence="1 11">Cytoplasmic side</orientation>
    </subcellularLocation>
    <subcellularLocation>
        <location evidence="11">Cytoplasmic vesicle</location>
        <location evidence="11">COPI-coated vesicle membrane</location>
        <topology evidence="11">Peripheral membrane protein</topology>
        <orientation evidence="11">Cytoplasmic side</orientation>
    </subcellularLocation>
</comment>
<keyword evidence="7 11" id="KW-0653">Protein transport</keyword>
<comment type="caution">
    <text evidence="16">The sequence shown here is derived from an EMBL/GenBank/DDBJ whole genome shotgun (WGS) entry which is preliminary data.</text>
</comment>
<dbReference type="GO" id="GO:0005198">
    <property type="term" value="F:structural molecule activity"/>
    <property type="evidence" value="ECO:0007669"/>
    <property type="project" value="InterPro"/>
</dbReference>
<accession>A0A9W7YGZ9</accession>
<evidence type="ECO:0000256" key="9">
    <source>
        <dbReference type="ARBA" id="ARBA00023136"/>
    </source>
</evidence>
<reference evidence="16" key="1">
    <citation type="submission" date="2022-07" db="EMBL/GenBank/DDBJ databases">
        <title>Phylogenomic reconstructions and comparative analyses of Kickxellomycotina fungi.</title>
        <authorList>
            <person name="Reynolds N.K."/>
            <person name="Stajich J.E."/>
            <person name="Barry K."/>
            <person name="Grigoriev I.V."/>
            <person name="Crous P."/>
            <person name="Smith M.E."/>
        </authorList>
    </citation>
    <scope>NUCLEOTIDE SEQUENCE</scope>
    <source>
        <strain evidence="16">BCRC 34381</strain>
    </source>
</reference>
<comment type="function">
    <text evidence="11">The coatomer is a cytosolic protein complex that binds to dilysine motifs and reversibly associates with Golgi non-clathrin-coated vesicles, which further mediate biosynthetic protein transport from the ER, via the Golgi up to the trans Golgi network. Coatomer complex is required for budding from Golgi membranes, and is essential for the retrograde Golgi-to-ER transport of dilysine-tagged proteins.</text>
</comment>
<dbReference type="AlphaFoldDB" id="A0A9W7YGZ9"/>
<dbReference type="GO" id="GO:0006891">
    <property type="term" value="P:intra-Golgi vesicle-mediated transport"/>
    <property type="evidence" value="ECO:0007669"/>
    <property type="project" value="TreeGrafter"/>
</dbReference>
<dbReference type="PANTHER" id="PTHR10261">
    <property type="entry name" value="COATOMER SUBUNIT GAMMA"/>
    <property type="match status" value="1"/>
</dbReference>
<evidence type="ECO:0000259" key="14">
    <source>
        <dbReference type="Pfam" id="PF08752"/>
    </source>
</evidence>
<evidence type="ECO:0000256" key="8">
    <source>
        <dbReference type="ARBA" id="ARBA00023034"/>
    </source>
</evidence>
<evidence type="ECO:0000259" key="15">
    <source>
        <dbReference type="Pfam" id="PF16381"/>
    </source>
</evidence>
<dbReference type="InterPro" id="IPR013040">
    <property type="entry name" value="Coatomer_gsu_app_Ig-like_dom"/>
</dbReference>
<sequence length="1033" mass="111482">MDNASRVRIWVNMLAKRHTWSSTMHAGAQADALIAGFHAGGDAAVGAWMCWPNHSALRGGPVSRRLTDSERSKPSRRGLIAKMSWKKDEDTDELGALMNLDHSAVLQEARMFNQTPIRPRQSRLLLAKILFLLYRGDSMSTNEATNLFFSITKLFQCNDMSLRQMVYLTIRELSTISEDVIMVTSSLMQDMQPKSEITYRANAIRALCKIVDPSMLSGIERFIKSAIVEKSPAIASAALVSALHLFNDAKDVVRRWGNEANEALNGKALSQGPSFFGRSSSTNQVVSTSNIVQYHAMGLLYAIRQHDRMAVLKLVQTFSGQHKSGGSSWMGGSGATLRSNMAHVLLIRYAVRVMESDASLAPQLHTLLEEWIRHRSDMVSLEAARAVCQLQGASGKQLTSAVNALQVFLCSPRPTVRFAAIRTLNALARTQPEAVQPCNVDMEGLITDSNRSVATFAITTLLKTGNEASVDRLMKQMQGFMAEISDEFKAIVAEAVRSLCRKFPAKHGVFLAFLASVLRDEGGFEFKRSAIEAIVDLAKHVPECKEAALAHLCEFIEDCEFTKLSVRVLHFLGEEGPQTARPTMYIRHIYNRVVLENAVVRAAAVNALAKFGASAAADAALQQSVRVLLRRCLDDREDEVRDRAAWALRMTGDGAMRGKYVRDDSTFALAVLERKLVEYCANPAAAAAGSFSFEGIPRISRAQEEEMRDRARVETMDAVLTGSAISAPSKQAGGGGGGGDASAPGTPAAGGAAGGFVDAFEQQAQYAAKLNAIPELAAFGAQPLVSSCAAADLTEAETEYVVRCIKHVYAGHVVFQFDVTNTIPEQVMEQVEVVMEPEDGGSGLEPVVVVPIPELRCNEPGSAYVAFERTDPASFPTAAFGCTLKFVVKECDPATGEPMEGDDGFDDEYSLEAADLGAGDYMLATYIPDSHSVWEALGTAGEVVEVFALAAFGSIEACVASVAALLGMCPLEGALTPKSKAAHQAVFTGKWMGAAKTVARTRMTYQKGAGVTMELAVRSEDPGVSELVVAAVA</sequence>
<dbReference type="GO" id="GO:0009306">
    <property type="term" value="P:protein secretion"/>
    <property type="evidence" value="ECO:0007669"/>
    <property type="project" value="TreeGrafter"/>
</dbReference>
<dbReference type="SUPFAM" id="SSF48371">
    <property type="entry name" value="ARM repeat"/>
    <property type="match status" value="1"/>
</dbReference>
<name>A0A9W7YGZ9_9FUNG</name>
<dbReference type="FunFam" id="1.25.10.10:FF:000071">
    <property type="entry name" value="Coatomer subunit gamma"/>
    <property type="match status" value="1"/>
</dbReference>
<evidence type="ECO:0000256" key="2">
    <source>
        <dbReference type="ARBA" id="ARBA00010720"/>
    </source>
</evidence>
<keyword evidence="3 11" id="KW-0813">Transport</keyword>
<evidence type="ECO:0000256" key="11">
    <source>
        <dbReference type="PIRNR" id="PIRNR037093"/>
    </source>
</evidence>
<keyword evidence="10 11" id="KW-0968">Cytoplasmic vesicle</keyword>
<dbReference type="InterPro" id="IPR009028">
    <property type="entry name" value="Coatomer/calthrin_app_sub_C"/>
</dbReference>
<evidence type="ECO:0000256" key="10">
    <source>
        <dbReference type="ARBA" id="ARBA00023329"/>
    </source>
</evidence>
<dbReference type="PIRSF" id="PIRSF037093">
    <property type="entry name" value="Coatomer_gamma_subunit"/>
    <property type="match status" value="1"/>
</dbReference>
<keyword evidence="9 11" id="KW-0472">Membrane</keyword>
<dbReference type="GO" id="GO:0005783">
    <property type="term" value="C:endoplasmic reticulum"/>
    <property type="evidence" value="ECO:0007669"/>
    <property type="project" value="TreeGrafter"/>
</dbReference>
<dbReference type="SUPFAM" id="SSF55711">
    <property type="entry name" value="Subdomain of clathrin and coatomer appendage domain"/>
    <property type="match status" value="1"/>
</dbReference>
<dbReference type="Gene3D" id="1.25.10.10">
    <property type="entry name" value="Leucine-rich Repeat Variant"/>
    <property type="match status" value="2"/>
</dbReference>
<evidence type="ECO:0000256" key="12">
    <source>
        <dbReference type="SAM" id="MobiDB-lite"/>
    </source>
</evidence>
<keyword evidence="5" id="KW-0677">Repeat</keyword>
<feature type="domain" description="Clathrin/coatomer adaptor adaptin-like N-terminal" evidence="13">
    <location>
        <begin position="104"/>
        <end position="651"/>
    </location>
</feature>
<feature type="region of interest" description="Disordered" evidence="12">
    <location>
        <begin position="61"/>
        <end position="80"/>
    </location>
</feature>
<dbReference type="EMBL" id="JANBOI010000103">
    <property type="protein sequence ID" value="KAJ1733985.1"/>
    <property type="molecule type" value="Genomic_DNA"/>
</dbReference>
<evidence type="ECO:0000256" key="1">
    <source>
        <dbReference type="ARBA" id="ARBA00004255"/>
    </source>
</evidence>
<feature type="domain" description="Coatomer gamma subunit appendage Ig-like subdomain" evidence="14">
    <location>
        <begin position="765"/>
        <end position="916"/>
    </location>
</feature>
<organism evidence="16 17">
    <name type="scientific">Coemansia biformis</name>
    <dbReference type="NCBI Taxonomy" id="1286918"/>
    <lineage>
        <taxon>Eukaryota</taxon>
        <taxon>Fungi</taxon>
        <taxon>Fungi incertae sedis</taxon>
        <taxon>Zoopagomycota</taxon>
        <taxon>Kickxellomycotina</taxon>
        <taxon>Kickxellomycetes</taxon>
        <taxon>Kickxellales</taxon>
        <taxon>Kickxellaceae</taxon>
        <taxon>Coemansia</taxon>
    </lineage>
</organism>